<accession>X8CIG0</accession>
<feature type="transmembrane region" description="Helical" evidence="1">
    <location>
        <begin position="20"/>
        <end position="41"/>
    </location>
</feature>
<evidence type="ECO:0000313" key="3">
    <source>
        <dbReference type="Proteomes" id="UP000020825"/>
    </source>
</evidence>
<proteinExistence type="predicted"/>
<organism evidence="2 3">
    <name type="scientific">Mycobacterium intracellulare 1956</name>
    <dbReference type="NCBI Taxonomy" id="1299331"/>
    <lineage>
        <taxon>Bacteria</taxon>
        <taxon>Bacillati</taxon>
        <taxon>Actinomycetota</taxon>
        <taxon>Actinomycetes</taxon>
        <taxon>Mycobacteriales</taxon>
        <taxon>Mycobacteriaceae</taxon>
        <taxon>Mycobacterium</taxon>
        <taxon>Mycobacterium avium complex (MAC)</taxon>
    </lineage>
</organism>
<keyword evidence="1" id="KW-0472">Membrane</keyword>
<reference evidence="2 3" key="1">
    <citation type="submission" date="2013-12" db="EMBL/GenBank/DDBJ databases">
        <authorList>
            <person name="Zelazny A."/>
            <person name="Olivier K."/>
            <person name="Holland S."/>
            <person name="Lenaerts A."/>
            <person name="Ordway D."/>
            <person name="DeGroote M.A."/>
            <person name="Parker T."/>
            <person name="Sizemore C."/>
            <person name="Tallon L.J."/>
            <person name="Sadzewicz L.K."/>
            <person name="Sengamalay N."/>
            <person name="Fraser C.M."/>
            <person name="Hine E."/>
            <person name="Shefchek K.A."/>
            <person name="Das S.P."/>
            <person name="Tettelin H."/>
        </authorList>
    </citation>
    <scope>NUCLEOTIDE SEQUENCE [LARGE SCALE GENOMIC DNA]</scope>
    <source>
        <strain evidence="2 3">1956</strain>
    </source>
</reference>
<protein>
    <submittedName>
        <fullName evidence="2">Putative membrane protein</fullName>
    </submittedName>
</protein>
<gene>
    <name evidence="2" type="ORF">I550_4326</name>
</gene>
<sequence length="43" mass="4723">MIPDYSRSTELDDSLGRDVVLRQLVLHGLATVLLMMAAFAISC</sequence>
<dbReference type="AlphaFoldDB" id="X8CIG0"/>
<dbReference type="PATRIC" id="fig|1299331.3.peg.4220"/>
<evidence type="ECO:0000313" key="2">
    <source>
        <dbReference type="EMBL" id="EUA56167.1"/>
    </source>
</evidence>
<dbReference type="Proteomes" id="UP000020825">
    <property type="component" value="Unassembled WGS sequence"/>
</dbReference>
<evidence type="ECO:0000256" key="1">
    <source>
        <dbReference type="SAM" id="Phobius"/>
    </source>
</evidence>
<keyword evidence="1" id="KW-0812">Transmembrane</keyword>
<comment type="caution">
    <text evidence="2">The sequence shown here is derived from an EMBL/GenBank/DDBJ whole genome shotgun (WGS) entry which is preliminary data.</text>
</comment>
<keyword evidence="1" id="KW-1133">Transmembrane helix</keyword>
<name>X8CIG0_MYCIT</name>
<dbReference type="EMBL" id="JAOG01000002">
    <property type="protein sequence ID" value="EUA56167.1"/>
    <property type="molecule type" value="Genomic_DNA"/>
</dbReference>